<comment type="caution">
    <text evidence="2">The sequence shown here is derived from an EMBL/GenBank/DDBJ whole genome shotgun (WGS) entry which is preliminary data.</text>
</comment>
<dbReference type="AlphaFoldDB" id="A0AAV7RVR3"/>
<dbReference type="EMBL" id="JANPWB010000009">
    <property type="protein sequence ID" value="KAJ1155000.1"/>
    <property type="molecule type" value="Genomic_DNA"/>
</dbReference>
<organism evidence="2 3">
    <name type="scientific">Pleurodeles waltl</name>
    <name type="common">Iberian ribbed newt</name>
    <dbReference type="NCBI Taxonomy" id="8319"/>
    <lineage>
        <taxon>Eukaryota</taxon>
        <taxon>Metazoa</taxon>
        <taxon>Chordata</taxon>
        <taxon>Craniata</taxon>
        <taxon>Vertebrata</taxon>
        <taxon>Euteleostomi</taxon>
        <taxon>Amphibia</taxon>
        <taxon>Batrachia</taxon>
        <taxon>Caudata</taxon>
        <taxon>Salamandroidea</taxon>
        <taxon>Salamandridae</taxon>
        <taxon>Pleurodelinae</taxon>
        <taxon>Pleurodeles</taxon>
    </lineage>
</organism>
<keyword evidence="3" id="KW-1185">Reference proteome</keyword>
<name>A0AAV7RVR3_PLEWA</name>
<gene>
    <name evidence="2" type="ORF">NDU88_007737</name>
</gene>
<proteinExistence type="predicted"/>
<accession>A0AAV7RVR3</accession>
<evidence type="ECO:0000313" key="3">
    <source>
        <dbReference type="Proteomes" id="UP001066276"/>
    </source>
</evidence>
<evidence type="ECO:0000256" key="1">
    <source>
        <dbReference type="SAM" id="MobiDB-lite"/>
    </source>
</evidence>
<protein>
    <submittedName>
        <fullName evidence="2">Uncharacterized protein</fullName>
    </submittedName>
</protein>
<dbReference type="Proteomes" id="UP001066276">
    <property type="component" value="Chromosome 5"/>
</dbReference>
<sequence length="135" mass="13982">MVEGRHGDSGVVWSGRTSVRWSGRGFRTENLFRPGPHPRSADEAPAAQSCHVGGGCAVSPQRHGAERWRRRSRRRQSGCGRTGPSGGPTTVEAPRGLGLPGPVEASRRPGVPRGVIGPLMSGCGGDGAPLSPLGS</sequence>
<feature type="region of interest" description="Disordered" evidence="1">
    <location>
        <begin position="29"/>
        <end position="135"/>
    </location>
</feature>
<reference evidence="2" key="1">
    <citation type="journal article" date="2022" name="bioRxiv">
        <title>Sequencing and chromosome-scale assembly of the giantPleurodeles waltlgenome.</title>
        <authorList>
            <person name="Brown T."/>
            <person name="Elewa A."/>
            <person name="Iarovenko S."/>
            <person name="Subramanian E."/>
            <person name="Araus A.J."/>
            <person name="Petzold A."/>
            <person name="Susuki M."/>
            <person name="Suzuki K.-i.T."/>
            <person name="Hayashi T."/>
            <person name="Toyoda A."/>
            <person name="Oliveira C."/>
            <person name="Osipova E."/>
            <person name="Leigh N.D."/>
            <person name="Simon A."/>
            <person name="Yun M.H."/>
        </authorList>
    </citation>
    <scope>NUCLEOTIDE SEQUENCE</scope>
    <source>
        <strain evidence="2">20211129_DDA</strain>
        <tissue evidence="2">Liver</tissue>
    </source>
</reference>
<evidence type="ECO:0000313" key="2">
    <source>
        <dbReference type="EMBL" id="KAJ1155000.1"/>
    </source>
</evidence>